<keyword evidence="2" id="KW-1185">Reference proteome</keyword>
<dbReference type="EMBL" id="JARXVE010000016">
    <property type="protein sequence ID" value="MDH6199208.1"/>
    <property type="molecule type" value="Genomic_DNA"/>
</dbReference>
<name>A0ABT6L8C7_9MYCO</name>
<reference evidence="1 2" key="1">
    <citation type="submission" date="2023-04" db="EMBL/GenBank/DDBJ databases">
        <title>Forest soil microbial communities from Buena Vista Peninsula, Colon Province, Panama.</title>
        <authorList>
            <person name="Bouskill N."/>
        </authorList>
    </citation>
    <scope>NUCLEOTIDE SEQUENCE [LARGE SCALE GENOMIC DNA]</scope>
    <source>
        <strain evidence="1 2">AC80</strain>
    </source>
</reference>
<gene>
    <name evidence="1" type="ORF">M2272_005876</name>
</gene>
<dbReference type="Proteomes" id="UP001160130">
    <property type="component" value="Unassembled WGS sequence"/>
</dbReference>
<sequence length="119" mass="13104">MFSSDEYKTAIAVLRAHSCEELADGFLGFQEQAERRERPAKIRIGLLAMNLERARHIVRTDPILDGAVPLSVRSLAHRGLVLDAIVVDSDIWPLSDRLLAEYVPCLAGTGGSLYMRLAG</sequence>
<proteinExistence type="predicted"/>
<accession>A0ABT6L8C7</accession>
<protein>
    <submittedName>
        <fullName evidence="1">Uncharacterized protein</fullName>
    </submittedName>
</protein>
<organism evidence="1 2">
    <name type="scientific">Mycolicibacterium frederiksbergense</name>
    <dbReference type="NCBI Taxonomy" id="117567"/>
    <lineage>
        <taxon>Bacteria</taxon>
        <taxon>Bacillati</taxon>
        <taxon>Actinomycetota</taxon>
        <taxon>Actinomycetes</taxon>
        <taxon>Mycobacteriales</taxon>
        <taxon>Mycobacteriaceae</taxon>
        <taxon>Mycolicibacterium</taxon>
    </lineage>
</organism>
<comment type="caution">
    <text evidence="1">The sequence shown here is derived from an EMBL/GenBank/DDBJ whole genome shotgun (WGS) entry which is preliminary data.</text>
</comment>
<dbReference type="RefSeq" id="WP_280835758.1">
    <property type="nucleotide sequence ID" value="NZ_JARXVE010000016.1"/>
</dbReference>
<evidence type="ECO:0000313" key="2">
    <source>
        <dbReference type="Proteomes" id="UP001160130"/>
    </source>
</evidence>
<evidence type="ECO:0000313" key="1">
    <source>
        <dbReference type="EMBL" id="MDH6199208.1"/>
    </source>
</evidence>